<dbReference type="OrthoDB" id="1272450at2"/>
<organism evidence="2 3">
    <name type="scientific">Bergeyella zoohelcum ATCC 43767</name>
    <dbReference type="NCBI Taxonomy" id="883096"/>
    <lineage>
        <taxon>Bacteria</taxon>
        <taxon>Pseudomonadati</taxon>
        <taxon>Bacteroidota</taxon>
        <taxon>Flavobacteriia</taxon>
        <taxon>Flavobacteriales</taxon>
        <taxon>Weeksellaceae</taxon>
        <taxon>Bergeyella</taxon>
    </lineage>
</organism>
<feature type="signal peptide" evidence="1">
    <location>
        <begin position="1"/>
        <end position="18"/>
    </location>
</feature>
<reference evidence="2 3" key="1">
    <citation type="submission" date="2012-07" db="EMBL/GenBank/DDBJ databases">
        <title>The Genome Sequence of Bergeyella zoohelcum ATCC 43767.</title>
        <authorList>
            <consortium name="The Broad Institute Genome Sequencing Platform"/>
            <person name="Earl A."/>
            <person name="Ward D."/>
            <person name="Feldgarden M."/>
            <person name="Gevers D."/>
            <person name="Huys G."/>
            <person name="Walker B."/>
            <person name="Young S.K."/>
            <person name="Zeng Q."/>
            <person name="Gargeya S."/>
            <person name="Fitzgerald M."/>
            <person name="Haas B."/>
            <person name="Abouelleil A."/>
            <person name="Alvarado L."/>
            <person name="Arachchi H.M."/>
            <person name="Berlin A.M."/>
            <person name="Chapman S.B."/>
            <person name="Goldberg J."/>
            <person name="Griggs A."/>
            <person name="Gujja S."/>
            <person name="Hansen M."/>
            <person name="Howarth C."/>
            <person name="Imamovic A."/>
            <person name="Larimer J."/>
            <person name="McCowen C."/>
            <person name="Montmayeur A."/>
            <person name="Murphy C."/>
            <person name="Neiman D."/>
            <person name="Pearson M."/>
            <person name="Priest M."/>
            <person name="Roberts A."/>
            <person name="Saif S."/>
            <person name="Shea T."/>
            <person name="Sisk P."/>
            <person name="Sykes S."/>
            <person name="Wortman J."/>
            <person name="Nusbaum C."/>
            <person name="Birren B."/>
        </authorList>
    </citation>
    <scope>NUCLEOTIDE SEQUENCE [LARGE SCALE GENOMIC DNA]</scope>
    <source>
        <strain evidence="2 3">ATCC 43767</strain>
    </source>
</reference>
<gene>
    <name evidence="2" type="ORF">HMPREF9699_02027</name>
</gene>
<name>K1LCB1_9FLAO</name>
<evidence type="ECO:0000313" key="3">
    <source>
        <dbReference type="Proteomes" id="UP000006085"/>
    </source>
</evidence>
<dbReference type="EMBL" id="AGYA01000037">
    <property type="protein sequence ID" value="EKB54215.1"/>
    <property type="molecule type" value="Genomic_DNA"/>
</dbReference>
<feature type="chain" id="PRO_5003850688" evidence="1">
    <location>
        <begin position="19"/>
        <end position="216"/>
    </location>
</feature>
<keyword evidence="3" id="KW-1185">Reference proteome</keyword>
<sequence>MKKIYFALAIGASCVAFAQKGKIGVNNSDPKATLDIQVKAGNTDTNEGILIPRVNKARVKAISSTNRVEGTLVYVTDAVQDSDSATFTGTGKGFYYYDAATQRWVKMGSGAATAPAPEGSFTRNIRSDNRTTVVVDQLQDGSTPTVDYFIRMTGNPTALTLPNVSTNVGREICAYNPGTNTVTVTPQPIGVEQSVQASSTICFISDGTNWINSKGY</sequence>
<proteinExistence type="predicted"/>
<dbReference type="STRING" id="883096.HMPREF9699_02027"/>
<dbReference type="AlphaFoldDB" id="K1LCB1"/>
<dbReference type="HOGENOM" id="CLU_1275638_0_0_10"/>
<evidence type="ECO:0000313" key="2">
    <source>
        <dbReference type="EMBL" id="EKB54215.1"/>
    </source>
</evidence>
<evidence type="ECO:0000256" key="1">
    <source>
        <dbReference type="SAM" id="SignalP"/>
    </source>
</evidence>
<protein>
    <submittedName>
        <fullName evidence="2">Uncharacterized protein</fullName>
    </submittedName>
</protein>
<dbReference type="RefSeq" id="WP_002664526.1">
    <property type="nucleotide sequence ID" value="NZ_JH932293.1"/>
</dbReference>
<comment type="caution">
    <text evidence="2">The sequence shown here is derived from an EMBL/GenBank/DDBJ whole genome shotgun (WGS) entry which is preliminary data.</text>
</comment>
<keyword evidence="1" id="KW-0732">Signal</keyword>
<accession>K1LCB1</accession>
<dbReference type="Proteomes" id="UP000006085">
    <property type="component" value="Unassembled WGS sequence"/>
</dbReference>
<dbReference type="eggNOG" id="COG4675">
    <property type="taxonomic scope" value="Bacteria"/>
</dbReference>